<dbReference type="InterPro" id="IPR004117">
    <property type="entry name" value="7tm6_olfct_rcpt"/>
</dbReference>
<reference evidence="11" key="1">
    <citation type="journal article" date="2015" name="Comp. Biochem. Physiol. Part D Genomics Proteomics">
        <title>Analysis of antennal transcriptome and odorant binding protein expression profiles of the recently identified parasitoid wasp, Sclerodermus sp.</title>
        <authorList>
            <person name="Zhou C.X."/>
            <person name="Min S.F."/>
            <person name="Yan-Long T."/>
            <person name="Wang M.Q."/>
        </authorList>
    </citation>
    <scope>NUCLEOTIDE SEQUENCE</scope>
</reference>
<proteinExistence type="evidence at transcript level"/>
<keyword evidence="8 11" id="KW-0675">Receptor</keyword>
<dbReference type="PANTHER" id="PTHR21137:SF35">
    <property type="entry name" value="ODORANT RECEPTOR 19A-RELATED"/>
    <property type="match status" value="1"/>
</dbReference>
<evidence type="ECO:0000256" key="7">
    <source>
        <dbReference type="ARBA" id="ARBA00023136"/>
    </source>
</evidence>
<evidence type="ECO:0000256" key="3">
    <source>
        <dbReference type="ARBA" id="ARBA00022606"/>
    </source>
</evidence>
<dbReference type="GO" id="GO:0004984">
    <property type="term" value="F:olfactory receptor activity"/>
    <property type="evidence" value="ECO:0007669"/>
    <property type="project" value="InterPro"/>
</dbReference>
<dbReference type="AlphaFoldDB" id="A0A0N7FD64"/>
<feature type="transmembrane region" description="Helical" evidence="10">
    <location>
        <begin position="42"/>
        <end position="61"/>
    </location>
</feature>
<comment type="subcellular location">
    <subcellularLocation>
        <location evidence="1">Cell membrane</location>
        <topology evidence="1">Multi-pass membrane protein</topology>
    </subcellularLocation>
</comment>
<evidence type="ECO:0000256" key="6">
    <source>
        <dbReference type="ARBA" id="ARBA00022989"/>
    </source>
</evidence>
<evidence type="ECO:0000256" key="4">
    <source>
        <dbReference type="ARBA" id="ARBA00022692"/>
    </source>
</evidence>
<dbReference type="Pfam" id="PF02949">
    <property type="entry name" value="7tm_6"/>
    <property type="match status" value="1"/>
</dbReference>
<dbReference type="GO" id="GO:0007165">
    <property type="term" value="P:signal transduction"/>
    <property type="evidence" value="ECO:0007669"/>
    <property type="project" value="UniProtKB-KW"/>
</dbReference>
<name>A0A0N7FD64_9HYME</name>
<keyword evidence="9" id="KW-0807">Transducer</keyword>
<evidence type="ECO:0000256" key="5">
    <source>
        <dbReference type="ARBA" id="ARBA00022725"/>
    </source>
</evidence>
<keyword evidence="5" id="KW-0552">Olfaction</keyword>
<dbReference type="GO" id="GO:0005549">
    <property type="term" value="F:odorant binding"/>
    <property type="evidence" value="ECO:0007669"/>
    <property type="project" value="InterPro"/>
</dbReference>
<keyword evidence="2" id="KW-1003">Cell membrane</keyword>
<keyword evidence="6 10" id="KW-1133">Transmembrane helix</keyword>
<keyword evidence="4 10" id="KW-0812">Transmembrane</keyword>
<dbReference type="GO" id="GO:0005886">
    <property type="term" value="C:plasma membrane"/>
    <property type="evidence" value="ECO:0007669"/>
    <property type="project" value="UniProtKB-SubCell"/>
</dbReference>
<organism evidence="11">
    <name type="scientific">Sclerodermus sp. MQW-2015</name>
    <dbReference type="NCBI Taxonomy" id="1729718"/>
    <lineage>
        <taxon>Eukaryota</taxon>
        <taxon>Metazoa</taxon>
        <taxon>Ecdysozoa</taxon>
        <taxon>Arthropoda</taxon>
        <taxon>Hexapoda</taxon>
        <taxon>Insecta</taxon>
        <taxon>Pterygota</taxon>
        <taxon>Neoptera</taxon>
        <taxon>Endopterygota</taxon>
        <taxon>Hymenoptera</taxon>
        <taxon>Apocrita</taxon>
        <taxon>Aculeata</taxon>
        <taxon>Chrysidoidea</taxon>
        <taxon>Bethylidae</taxon>
        <taxon>Scleroderminae</taxon>
        <taxon>Sclerodermus</taxon>
    </lineage>
</organism>
<accession>A0A0N7FD64</accession>
<evidence type="ECO:0000256" key="10">
    <source>
        <dbReference type="SAM" id="Phobius"/>
    </source>
</evidence>
<evidence type="ECO:0000256" key="2">
    <source>
        <dbReference type="ARBA" id="ARBA00022475"/>
    </source>
</evidence>
<keyword evidence="3" id="KW-0716">Sensory transduction</keyword>
<keyword evidence="7 10" id="KW-0472">Membrane</keyword>
<evidence type="ECO:0000256" key="1">
    <source>
        <dbReference type="ARBA" id="ARBA00004651"/>
    </source>
</evidence>
<sequence length="279" mass="32675">MVFVLVTSFMSQILDTFLPLNESRPHQFPFEFEVFVDKQKHFILIILMFHTMAVVYVMFAVANETMFMVHMDHVLGMFAVLGYGINVNRGKRSTNFLKFSSFLIRHRLEHALPNDVESLKNKESVINLKYYHSIILCIKRHQKASEYAAILESYYAPCLIVSITMSILILSPAFVQLSEIQLMKPQDVFEAVFVVCFWFVHNYMGQRLIDLSSETATKVYFSQWYLCSQRLQKMLPMIMSQCEKPCQISVYDLYISSLYCFRQVMQMGISYCTVIKQLR</sequence>
<feature type="transmembrane region" description="Helical" evidence="10">
    <location>
        <begin position="67"/>
        <end position="85"/>
    </location>
</feature>
<feature type="transmembrane region" description="Helical" evidence="10">
    <location>
        <begin position="154"/>
        <end position="175"/>
    </location>
</feature>
<evidence type="ECO:0000256" key="8">
    <source>
        <dbReference type="ARBA" id="ARBA00023170"/>
    </source>
</evidence>
<evidence type="ECO:0000256" key="9">
    <source>
        <dbReference type="ARBA" id="ARBA00023224"/>
    </source>
</evidence>
<protein>
    <submittedName>
        <fullName evidence="11">Odorant receptor 5</fullName>
    </submittedName>
</protein>
<reference evidence="11" key="2">
    <citation type="submission" date="2015-03" db="EMBL/GenBank/DDBJ databases">
        <authorList>
            <person name="Murphy D."/>
        </authorList>
    </citation>
    <scope>NUCLEOTIDE SEQUENCE</scope>
</reference>
<gene>
    <name evidence="11" type="primary">OR5</name>
</gene>
<dbReference type="PANTHER" id="PTHR21137">
    <property type="entry name" value="ODORANT RECEPTOR"/>
    <property type="match status" value="1"/>
</dbReference>
<evidence type="ECO:0000313" key="11">
    <source>
        <dbReference type="EMBL" id="ALG36148.1"/>
    </source>
</evidence>
<dbReference type="EMBL" id="KP963700">
    <property type="protein sequence ID" value="ALG36148.1"/>
    <property type="molecule type" value="mRNA"/>
</dbReference>